<dbReference type="InterPro" id="IPR001279">
    <property type="entry name" value="Metallo-B-lactamas"/>
</dbReference>
<keyword evidence="3" id="KW-0378">Hydrolase</keyword>
<organism evidence="3 4">
    <name type="scientific">Candidimonas nitroreducens</name>
    <dbReference type="NCBI Taxonomy" id="683354"/>
    <lineage>
        <taxon>Bacteria</taxon>
        <taxon>Pseudomonadati</taxon>
        <taxon>Pseudomonadota</taxon>
        <taxon>Betaproteobacteria</taxon>
        <taxon>Burkholderiales</taxon>
        <taxon>Alcaligenaceae</taxon>
        <taxon>Candidimonas</taxon>
    </lineage>
</organism>
<gene>
    <name evidence="3" type="ORF">CEY11_22740</name>
</gene>
<evidence type="ECO:0000256" key="1">
    <source>
        <dbReference type="ARBA" id="ARBA00022723"/>
    </source>
</evidence>
<dbReference type="GO" id="GO:0016787">
    <property type="term" value="F:hydrolase activity"/>
    <property type="evidence" value="ECO:0007669"/>
    <property type="project" value="UniProtKB-KW"/>
</dbReference>
<dbReference type="SUPFAM" id="SSF56281">
    <property type="entry name" value="Metallo-hydrolase/oxidoreductase"/>
    <property type="match status" value="1"/>
</dbReference>
<dbReference type="GO" id="GO:0046872">
    <property type="term" value="F:metal ion binding"/>
    <property type="evidence" value="ECO:0007669"/>
    <property type="project" value="UniProtKB-KW"/>
</dbReference>
<sequence length="238" mass="26335">MLFRQFFDGVSSTYTYLLASAPGREAVLIDPVKEQVEQYLTAIGQLGLRLVKAIDTHTHADHITALGDLRDQTRCISIMGEYTQADCVSYRVSDGEILDTDGIRLRALYTPGHTNESFSFVLAPEAPRAVFSGDVLMIRGTGRTDFQNGDPGKSWDSITQTLFALPDETALYPAHDYKGWTSSSIGEERRYNPRLAGKTREQYIEIMNNLKLPNPKMMDVAIPANLGCGLDAPQGKRG</sequence>
<keyword evidence="4" id="KW-1185">Reference proteome</keyword>
<feature type="domain" description="Metallo-beta-lactamase" evidence="2">
    <location>
        <begin position="12"/>
        <end position="175"/>
    </location>
</feature>
<dbReference type="SMART" id="SM00849">
    <property type="entry name" value="Lactamase_B"/>
    <property type="match status" value="1"/>
</dbReference>
<dbReference type="CDD" id="cd07724">
    <property type="entry name" value="POD-like_MBL-fold"/>
    <property type="match status" value="1"/>
</dbReference>
<protein>
    <submittedName>
        <fullName evidence="3">Zn-dependent hydrolase</fullName>
    </submittedName>
</protein>
<reference evidence="4" key="1">
    <citation type="submission" date="2017-06" db="EMBL/GenBank/DDBJ databases">
        <title>Herbaspirillum phytohormonus sp. nov., isolated from the root nodule of Robinia pseudoacacia in lead-zinc mine.</title>
        <authorList>
            <person name="Fan M."/>
            <person name="Lin Y."/>
        </authorList>
    </citation>
    <scope>NUCLEOTIDE SEQUENCE [LARGE SCALE GENOMIC DNA]</scope>
    <source>
        <strain evidence="4">SC-089</strain>
    </source>
</reference>
<comment type="caution">
    <text evidence="3">The sequence shown here is derived from an EMBL/GenBank/DDBJ whole genome shotgun (WGS) entry which is preliminary data.</text>
</comment>
<dbReference type="GO" id="GO:0070813">
    <property type="term" value="P:hydrogen sulfide metabolic process"/>
    <property type="evidence" value="ECO:0007669"/>
    <property type="project" value="TreeGrafter"/>
</dbReference>
<dbReference type="AlphaFoldDB" id="A0A225LYC3"/>
<dbReference type="OrthoDB" id="9784009at2"/>
<evidence type="ECO:0000259" key="2">
    <source>
        <dbReference type="SMART" id="SM00849"/>
    </source>
</evidence>
<dbReference type="InterPro" id="IPR036866">
    <property type="entry name" value="RibonucZ/Hydroxyglut_hydro"/>
</dbReference>
<keyword evidence="1" id="KW-0479">Metal-binding</keyword>
<dbReference type="PANTHER" id="PTHR43084">
    <property type="entry name" value="PERSULFIDE DIOXYGENASE ETHE1"/>
    <property type="match status" value="1"/>
</dbReference>
<proteinExistence type="predicted"/>
<dbReference type="Pfam" id="PF00753">
    <property type="entry name" value="Lactamase_B"/>
    <property type="match status" value="1"/>
</dbReference>
<accession>A0A225LYC3</accession>
<dbReference type="RefSeq" id="WP_088605725.1">
    <property type="nucleotide sequence ID" value="NZ_NJIH01000016.1"/>
</dbReference>
<dbReference type="InterPro" id="IPR044528">
    <property type="entry name" value="POD-like_MBL-fold"/>
</dbReference>
<dbReference type="PANTHER" id="PTHR43084:SF1">
    <property type="entry name" value="PERSULFIDE DIOXYGENASE ETHE1, MITOCHONDRIAL"/>
    <property type="match status" value="1"/>
</dbReference>
<dbReference type="Proteomes" id="UP000214603">
    <property type="component" value="Unassembled WGS sequence"/>
</dbReference>
<evidence type="ECO:0000313" key="4">
    <source>
        <dbReference type="Proteomes" id="UP000214603"/>
    </source>
</evidence>
<name>A0A225LYC3_9BURK</name>
<dbReference type="EMBL" id="NJIH01000016">
    <property type="protein sequence ID" value="OWT54187.1"/>
    <property type="molecule type" value="Genomic_DNA"/>
</dbReference>
<evidence type="ECO:0000313" key="3">
    <source>
        <dbReference type="EMBL" id="OWT54187.1"/>
    </source>
</evidence>
<dbReference type="InterPro" id="IPR051682">
    <property type="entry name" value="Mito_Persulfide_Diox"/>
</dbReference>
<dbReference type="Gene3D" id="3.60.15.10">
    <property type="entry name" value="Ribonuclease Z/Hydroxyacylglutathione hydrolase-like"/>
    <property type="match status" value="1"/>
</dbReference>
<dbReference type="GO" id="GO:0006749">
    <property type="term" value="P:glutathione metabolic process"/>
    <property type="evidence" value="ECO:0007669"/>
    <property type="project" value="InterPro"/>
</dbReference>
<dbReference type="GO" id="GO:0050313">
    <property type="term" value="F:sulfur dioxygenase activity"/>
    <property type="evidence" value="ECO:0007669"/>
    <property type="project" value="InterPro"/>
</dbReference>